<dbReference type="Proteomes" id="UP000054383">
    <property type="component" value="Unassembled WGS sequence"/>
</dbReference>
<dbReference type="InterPro" id="IPR003710">
    <property type="entry name" value="ApbA"/>
</dbReference>
<dbReference type="NCBIfam" id="TIGR00745">
    <property type="entry name" value="apbA_panE"/>
    <property type="match status" value="1"/>
</dbReference>
<dbReference type="InterPro" id="IPR013332">
    <property type="entry name" value="KPR_N"/>
</dbReference>
<dbReference type="FunFam" id="1.10.1040.10:FF:000017">
    <property type="entry name" value="2-dehydropantoate 2-reductase"/>
    <property type="match status" value="1"/>
</dbReference>
<evidence type="ECO:0000313" key="7">
    <source>
        <dbReference type="EMBL" id="CRG82781.1"/>
    </source>
</evidence>
<comment type="function">
    <text evidence="4">Catalyzes the NADPH-dependent reduction of ketopantoate into pantoic acid.</text>
</comment>
<sequence>MASSGKIDVLVYGLGAIGSFYAFVLSRSPNVQLTVVARSNYDAVKSNGLIIDSANHGKNTLVPYKVIKTPAEANQTFDYVICAHKAIDQTSAVTALGPAVEEEKTTIVIIQNGVGNEEPFRNTWPKATIITCVTWTGAIQSTPGYVEHGKNEDMQMGLFPSQLSPSETEKTRLDTFSSLLTTGGTKFTVLEDMPLQRWQKVVWNAAWNSITTMTLTDSRSWLDSSSEAMPVTRQLMNEVIDVGRACGVTTLEHGLVDVLTERILAMPGIGSSMQTDCKAGRPLEVEVILGYPYRKAKELGLSTPTLNTVYAIVTAIDRRLRDAAVKK</sequence>
<dbReference type="InterPro" id="IPR008927">
    <property type="entry name" value="6-PGluconate_DH-like_C_sf"/>
</dbReference>
<dbReference type="Gene3D" id="1.10.1040.10">
    <property type="entry name" value="N-(1-d-carboxylethyl)-l-norvaline Dehydrogenase, domain 2"/>
    <property type="match status" value="1"/>
</dbReference>
<gene>
    <name evidence="7" type="ORF">PISL3812_00127</name>
</gene>
<comment type="similarity">
    <text evidence="1 4">Belongs to the ketopantoate reductase family.</text>
</comment>
<dbReference type="GO" id="GO:0005737">
    <property type="term" value="C:cytoplasm"/>
    <property type="evidence" value="ECO:0007669"/>
    <property type="project" value="TreeGrafter"/>
</dbReference>
<name>A0A0U1LKZ4_TALIS</name>
<proteinExistence type="inferred from homology"/>
<dbReference type="PANTHER" id="PTHR21708:SF40">
    <property type="entry name" value="REDUCTASE FAMILY PROTEIN, PUTATIVE (AFU_ORTHOLOGUE AFUA_2G14497)-RELATED"/>
    <property type="match status" value="1"/>
</dbReference>
<protein>
    <recommendedName>
        <fullName evidence="4">2-dehydropantoate 2-reductase</fullName>
        <ecNumber evidence="4">1.1.1.169</ecNumber>
    </recommendedName>
    <alternativeName>
        <fullName evidence="4">Ketopantoate reductase</fullName>
    </alternativeName>
</protein>
<dbReference type="InterPro" id="IPR013752">
    <property type="entry name" value="KPA_reductase"/>
</dbReference>
<dbReference type="EC" id="1.1.1.169" evidence="4"/>
<dbReference type="FunFam" id="3.40.50.720:FF:000609">
    <property type="entry name" value="2-dehydropantoate 2-reductase"/>
    <property type="match status" value="1"/>
</dbReference>
<dbReference type="Pfam" id="PF08546">
    <property type="entry name" value="ApbA_C"/>
    <property type="match status" value="1"/>
</dbReference>
<keyword evidence="2 4" id="KW-0521">NADP</keyword>
<dbReference type="OMA" id="GLCFICV"/>
<dbReference type="PANTHER" id="PTHR21708">
    <property type="entry name" value="PROBABLE 2-DEHYDROPANTOATE 2-REDUCTASE"/>
    <property type="match status" value="1"/>
</dbReference>
<dbReference type="InterPro" id="IPR036291">
    <property type="entry name" value="NAD(P)-bd_dom_sf"/>
</dbReference>
<keyword evidence="3 4" id="KW-0560">Oxidoreductase</keyword>
<evidence type="ECO:0000259" key="5">
    <source>
        <dbReference type="Pfam" id="PF02558"/>
    </source>
</evidence>
<evidence type="ECO:0000313" key="8">
    <source>
        <dbReference type="Proteomes" id="UP000054383"/>
    </source>
</evidence>
<evidence type="ECO:0000256" key="3">
    <source>
        <dbReference type="ARBA" id="ARBA00023002"/>
    </source>
</evidence>
<dbReference type="SUPFAM" id="SSF51735">
    <property type="entry name" value="NAD(P)-binding Rossmann-fold domains"/>
    <property type="match status" value="1"/>
</dbReference>
<dbReference type="Pfam" id="PF02558">
    <property type="entry name" value="ApbA"/>
    <property type="match status" value="1"/>
</dbReference>
<dbReference type="GO" id="GO:0008677">
    <property type="term" value="F:2-dehydropantoate 2-reductase activity"/>
    <property type="evidence" value="ECO:0007669"/>
    <property type="project" value="UniProtKB-EC"/>
</dbReference>
<dbReference type="Gene3D" id="3.40.50.720">
    <property type="entry name" value="NAD(P)-binding Rossmann-like Domain"/>
    <property type="match status" value="1"/>
</dbReference>
<keyword evidence="8" id="KW-1185">Reference proteome</keyword>
<evidence type="ECO:0000256" key="2">
    <source>
        <dbReference type="ARBA" id="ARBA00022857"/>
    </source>
</evidence>
<dbReference type="AlphaFoldDB" id="A0A0U1LKZ4"/>
<feature type="domain" description="Ketopantoate reductase N-terminal" evidence="5">
    <location>
        <begin position="9"/>
        <end position="160"/>
    </location>
</feature>
<feature type="domain" description="Ketopantoate reductase C-terminal" evidence="6">
    <location>
        <begin position="195"/>
        <end position="316"/>
    </location>
</feature>
<comment type="catalytic activity">
    <reaction evidence="4">
        <text>(R)-pantoate + NADP(+) = 2-dehydropantoate + NADPH + H(+)</text>
        <dbReference type="Rhea" id="RHEA:16233"/>
        <dbReference type="ChEBI" id="CHEBI:11561"/>
        <dbReference type="ChEBI" id="CHEBI:15378"/>
        <dbReference type="ChEBI" id="CHEBI:15980"/>
        <dbReference type="ChEBI" id="CHEBI:57783"/>
        <dbReference type="ChEBI" id="CHEBI:58349"/>
        <dbReference type="EC" id="1.1.1.169"/>
    </reaction>
</comment>
<evidence type="ECO:0000256" key="1">
    <source>
        <dbReference type="ARBA" id="ARBA00007870"/>
    </source>
</evidence>
<accession>A0A0U1LKZ4</accession>
<dbReference type="GO" id="GO:0015940">
    <property type="term" value="P:pantothenate biosynthetic process"/>
    <property type="evidence" value="ECO:0007669"/>
    <property type="project" value="InterPro"/>
</dbReference>
<evidence type="ECO:0000256" key="4">
    <source>
        <dbReference type="RuleBase" id="RU362068"/>
    </source>
</evidence>
<organism evidence="7 8">
    <name type="scientific">Talaromyces islandicus</name>
    <name type="common">Penicillium islandicum</name>
    <dbReference type="NCBI Taxonomy" id="28573"/>
    <lineage>
        <taxon>Eukaryota</taxon>
        <taxon>Fungi</taxon>
        <taxon>Dikarya</taxon>
        <taxon>Ascomycota</taxon>
        <taxon>Pezizomycotina</taxon>
        <taxon>Eurotiomycetes</taxon>
        <taxon>Eurotiomycetidae</taxon>
        <taxon>Eurotiales</taxon>
        <taxon>Trichocomaceae</taxon>
        <taxon>Talaromyces</taxon>
        <taxon>Talaromyces sect. Islandici</taxon>
    </lineage>
</organism>
<dbReference type="OrthoDB" id="3609at2759"/>
<dbReference type="STRING" id="28573.A0A0U1LKZ4"/>
<dbReference type="InterPro" id="IPR013328">
    <property type="entry name" value="6PGD_dom2"/>
</dbReference>
<dbReference type="SUPFAM" id="SSF48179">
    <property type="entry name" value="6-phosphogluconate dehydrogenase C-terminal domain-like"/>
    <property type="match status" value="1"/>
</dbReference>
<reference evidence="7 8" key="1">
    <citation type="submission" date="2015-04" db="EMBL/GenBank/DDBJ databases">
        <authorList>
            <person name="Syromyatnikov M.Y."/>
            <person name="Popov V.N."/>
        </authorList>
    </citation>
    <scope>NUCLEOTIDE SEQUENCE [LARGE SCALE GENOMIC DNA]</scope>
    <source>
        <strain evidence="7">WF-38-12</strain>
    </source>
</reference>
<dbReference type="EMBL" id="CVMT01000001">
    <property type="protein sequence ID" value="CRG82781.1"/>
    <property type="molecule type" value="Genomic_DNA"/>
</dbReference>
<dbReference type="InterPro" id="IPR051402">
    <property type="entry name" value="KPR-Related"/>
</dbReference>
<evidence type="ECO:0000259" key="6">
    <source>
        <dbReference type="Pfam" id="PF08546"/>
    </source>
</evidence>